<evidence type="ECO:0000256" key="1">
    <source>
        <dbReference type="SAM" id="MobiDB-lite"/>
    </source>
</evidence>
<reference evidence="2" key="1">
    <citation type="submission" date="2018-11" db="EMBL/GenBank/DDBJ databases">
        <authorList>
            <consortium name="Pathogen Informatics"/>
        </authorList>
    </citation>
    <scope>NUCLEOTIDE SEQUENCE</scope>
</reference>
<dbReference type="Proteomes" id="UP000784294">
    <property type="component" value="Unassembled WGS sequence"/>
</dbReference>
<keyword evidence="3" id="KW-1185">Reference proteome</keyword>
<protein>
    <submittedName>
        <fullName evidence="2">Uncharacterized protein</fullName>
    </submittedName>
</protein>
<feature type="compositionally biased region" description="Basic residues" evidence="1">
    <location>
        <begin position="155"/>
        <end position="165"/>
    </location>
</feature>
<evidence type="ECO:0000313" key="3">
    <source>
        <dbReference type="Proteomes" id="UP000784294"/>
    </source>
</evidence>
<accession>A0A3S5A3K2</accession>
<evidence type="ECO:0000313" key="2">
    <source>
        <dbReference type="EMBL" id="VEL18905.1"/>
    </source>
</evidence>
<organism evidence="2 3">
    <name type="scientific">Protopolystoma xenopodis</name>
    <dbReference type="NCBI Taxonomy" id="117903"/>
    <lineage>
        <taxon>Eukaryota</taxon>
        <taxon>Metazoa</taxon>
        <taxon>Spiralia</taxon>
        <taxon>Lophotrochozoa</taxon>
        <taxon>Platyhelminthes</taxon>
        <taxon>Monogenea</taxon>
        <taxon>Polyopisthocotylea</taxon>
        <taxon>Polystomatidea</taxon>
        <taxon>Polystomatidae</taxon>
        <taxon>Protopolystoma</taxon>
    </lineage>
</organism>
<feature type="region of interest" description="Disordered" evidence="1">
    <location>
        <begin position="135"/>
        <end position="165"/>
    </location>
</feature>
<sequence>MLSNRHALNIGHRSPSSPPSSVLTFYLHIHNNLIIKPCFDGDRDGWNGQIKVYSFPIGSRRRTHLNTLYPLTPPRSPGVQGAWRAQIASARDRLAGPRRLRRQNVKDQIEVDLHRPEPYHRVLRTRQLDTSKGRLRIPPLNWSPSPSAHPIYKSRQSRPRLHTTP</sequence>
<name>A0A3S5A3K2_9PLAT</name>
<dbReference type="AlphaFoldDB" id="A0A3S5A3K2"/>
<proteinExistence type="predicted"/>
<comment type="caution">
    <text evidence="2">The sequence shown here is derived from an EMBL/GenBank/DDBJ whole genome shotgun (WGS) entry which is preliminary data.</text>
</comment>
<dbReference type="EMBL" id="CAAALY010039258">
    <property type="protein sequence ID" value="VEL18905.1"/>
    <property type="molecule type" value="Genomic_DNA"/>
</dbReference>
<gene>
    <name evidence="2" type="ORF">PXEA_LOCUS12345</name>
</gene>